<name>A0AAF0GLG5_9CAUD</name>
<sequence>MSIDPRDERAEQRKRAQEDRLASAFAGFLCAAGMLTLIYVAAQVSVVGAVILSVIFAVCSFGTYRARQDLRKGRDADLDLLRDAAELLGPIGGRDAAPSKPKPPVLRADESEF</sequence>
<evidence type="ECO:0000313" key="4">
    <source>
        <dbReference type="Proteomes" id="UP001242841"/>
    </source>
</evidence>
<proteinExistence type="predicted"/>
<dbReference type="Proteomes" id="UP001242841">
    <property type="component" value="Segment"/>
</dbReference>
<keyword evidence="2" id="KW-0472">Membrane</keyword>
<keyword evidence="4" id="KW-1185">Reference proteome</keyword>
<dbReference type="EMBL" id="OQ709222">
    <property type="protein sequence ID" value="WGH21979.1"/>
    <property type="molecule type" value="Genomic_DNA"/>
</dbReference>
<accession>A0AAF0GLG5</accession>
<protein>
    <submittedName>
        <fullName evidence="3">Transposase</fullName>
    </submittedName>
</protein>
<evidence type="ECO:0000256" key="2">
    <source>
        <dbReference type="SAM" id="Phobius"/>
    </source>
</evidence>
<reference evidence="3" key="1">
    <citation type="submission" date="2023-03" db="EMBL/GenBank/DDBJ databases">
        <authorList>
            <person name="Aguilar E."/>
            <person name="Antigua R."/>
            <person name="Antonino C."/>
            <person name="Bisram R."/>
            <person name="Chen J."/>
            <person name="Davilmar B."/>
            <person name="Del R.K."/>
            <person name="Germosen J."/>
            <person name="Hernandez J."/>
            <person name="Kelloggs L."/>
            <person name="Lema C."/>
            <person name="Li J."/>
            <person name="Melendez A."/>
            <person name="Mohammed I."/>
            <person name="Ryan A."/>
            <person name="Singh S."/>
            <person name="Tariq H."/>
            <person name="Golebiewska U.P."/>
            <person name="Russell D.A."/>
            <person name="Jacobs-Sera D."/>
            <person name="Hatfull G.F."/>
        </authorList>
    </citation>
    <scope>NUCLEOTIDE SEQUENCE</scope>
</reference>
<organism evidence="3 4">
    <name type="scientific">Rhodococcus phage Trogglehumper</name>
    <dbReference type="NCBI Taxonomy" id="3038381"/>
    <lineage>
        <taxon>Viruses</taxon>
        <taxon>Duplodnaviria</taxon>
        <taxon>Heunggongvirae</taxon>
        <taxon>Uroviricota</taxon>
        <taxon>Caudoviricetes</taxon>
        <taxon>Caudoviricetes incertae sedis</taxon>
        <taxon>Trogglehumpervirus</taxon>
        <taxon>Trogglehumpervirus trogglehumper</taxon>
    </lineage>
</organism>
<feature type="transmembrane region" description="Helical" evidence="2">
    <location>
        <begin position="21"/>
        <end position="40"/>
    </location>
</feature>
<keyword evidence="2" id="KW-1133">Transmembrane helix</keyword>
<keyword evidence="2" id="KW-0812">Transmembrane</keyword>
<gene>
    <name evidence="3" type="primary">98</name>
    <name evidence="3" type="ORF">SEA_TROGGLEHUMPER_98</name>
</gene>
<feature type="region of interest" description="Disordered" evidence="1">
    <location>
        <begin position="90"/>
        <end position="113"/>
    </location>
</feature>
<feature type="transmembrane region" description="Helical" evidence="2">
    <location>
        <begin position="46"/>
        <end position="64"/>
    </location>
</feature>
<evidence type="ECO:0000256" key="1">
    <source>
        <dbReference type="SAM" id="MobiDB-lite"/>
    </source>
</evidence>
<evidence type="ECO:0000313" key="3">
    <source>
        <dbReference type="EMBL" id="WGH21979.1"/>
    </source>
</evidence>